<evidence type="ECO:0000256" key="3">
    <source>
        <dbReference type="PROSITE-ProRule" id="PRU00708"/>
    </source>
</evidence>
<dbReference type="Proteomes" id="UP000797356">
    <property type="component" value="Chromosome 12"/>
</dbReference>
<comment type="caution">
    <text evidence="5">The sequence shown here is derived from an EMBL/GenBank/DDBJ whole genome shotgun (WGS) entry which is preliminary data.</text>
</comment>
<keyword evidence="6" id="KW-1185">Reference proteome</keyword>
<dbReference type="Gene3D" id="1.25.40.10">
    <property type="entry name" value="Tetratricopeptide repeat domain"/>
    <property type="match status" value="5"/>
</dbReference>
<proteinExistence type="inferred from homology"/>
<dbReference type="EMBL" id="CM017883">
    <property type="protein sequence ID" value="KAG1365026.1"/>
    <property type="molecule type" value="Genomic_DNA"/>
</dbReference>
<protein>
    <submittedName>
        <fullName evidence="5">Putative Pentatricopeptide repeat-containing protein, mitochondrial</fullName>
    </submittedName>
</protein>
<keyword evidence="4" id="KW-0175">Coiled coil</keyword>
<dbReference type="Pfam" id="PF13041">
    <property type="entry name" value="PPR_2"/>
    <property type="match status" value="2"/>
</dbReference>
<feature type="repeat" description="PPR" evidence="3">
    <location>
        <begin position="372"/>
        <end position="402"/>
    </location>
</feature>
<keyword evidence="2" id="KW-0677">Repeat</keyword>
<evidence type="ECO:0000313" key="6">
    <source>
        <dbReference type="Proteomes" id="UP000797356"/>
    </source>
</evidence>
<feature type="repeat" description="PPR" evidence="3">
    <location>
        <begin position="306"/>
        <end position="340"/>
    </location>
</feature>
<dbReference type="InterPro" id="IPR002885">
    <property type="entry name" value="PPR_rpt"/>
</dbReference>
<feature type="repeat" description="PPR" evidence="3">
    <location>
        <begin position="236"/>
        <end position="270"/>
    </location>
</feature>
<gene>
    <name evidence="5" type="ORF">COCNU_12G000260</name>
</gene>
<feature type="repeat" description="PPR" evidence="3">
    <location>
        <begin position="581"/>
        <end position="615"/>
    </location>
</feature>
<accession>A0A8K0IR16</accession>
<feature type="repeat" description="PPR" evidence="3">
    <location>
        <begin position="441"/>
        <end position="475"/>
    </location>
</feature>
<sequence>MASKIPTFVLSKRLPIQSSLNALRFYSIPSAACVQNPPVTDSSAPNSAEFESATRSLRNRLHPDRLIRVLDSTLDLNLAVNIFKWASIQKKFQPTLEIYTHIILKLGLAGNHQEMGDLLKEMVKLDLPNLEEALGFMIHSFCRNHRLTEALKVFEHANSVKRILSVSSCNALLGTFVSKRGNFQSVMFVYKEMVKAGILPDVETLNYLIKALCESGHLELALNQFHRMSEKQCAPNSQTFEILINALCSSGRVDESVKFLNQMLDLGCKPQRNFYVSIIPLFCRINGFQEGIKLFRMMKNTGLQLEAHLYGILVLCLCENQQLDDAVELFEDMLASGFSPVNSMHVDIVNGYCKMGKLCKATSFLDGNNTLEIEPYNALLKGFCDQGRFLEAINYLRKMADQGLTDSMSWNIIIRGLCEHENVGKAFEVIGRMIVSSYMPEQATYSAIIIGYCKMGSCEKALEMFRMACVNNMTLDSESCSELIEGLCYVKQVQEAMEVSYYITNKGLSLTTNSLNMLIQENCHAGKVHEAIRLRSLAVHKGTYCIPDIYTTILLALLDLNKEKDILAFLSQMLVEGYTLDARIYCILICGLCTDSTMSVAALLFNQMIHDGFIPDSKTFETLVFSMAKFSQLHMVVHSLEKIINENRILSPTVCNMIIHGLLKEGHRHEACKFLDRIIEMGWVPDAETHGLLVGSFNIQERDGTIRVSEASGNDNKLQKESACHRDCPYPLYHHGRPFMVLRQGKGLLNVRRVLFNGNGYLCRREAHQGPYTQKKRKGKASGESSKWAKVGISNSVAPAATDVAPKVRPGDEVVSTARADVVEGEPLPPESTNLPFGDYVPNPSAGKEEGRKGKATVAMKACKERLDEPDRSNNEDQGADPFGNLDIIRDLTNRFALPEESGHHILAHLKKANRLEAKVLKVREDLQAEINRLRAMAAEAECLVEEKTVENKSLRSALRKEEFISVGLKAALALEEEEKKEARLKPEGVH</sequence>
<name>A0A8K0IR16_COCNU</name>
<dbReference type="InterPro" id="IPR050667">
    <property type="entry name" value="PPR-containing_protein"/>
</dbReference>
<evidence type="ECO:0000256" key="2">
    <source>
        <dbReference type="ARBA" id="ARBA00022737"/>
    </source>
</evidence>
<dbReference type="PANTHER" id="PTHR47939">
    <property type="entry name" value="MEMBRANE-ASSOCIATED SALT-INDUCIBLE PROTEIN-LIKE"/>
    <property type="match status" value="1"/>
</dbReference>
<organism evidence="5 6">
    <name type="scientific">Cocos nucifera</name>
    <name type="common">Coconut palm</name>
    <dbReference type="NCBI Taxonomy" id="13894"/>
    <lineage>
        <taxon>Eukaryota</taxon>
        <taxon>Viridiplantae</taxon>
        <taxon>Streptophyta</taxon>
        <taxon>Embryophyta</taxon>
        <taxon>Tracheophyta</taxon>
        <taxon>Spermatophyta</taxon>
        <taxon>Magnoliopsida</taxon>
        <taxon>Liliopsida</taxon>
        <taxon>Arecaceae</taxon>
        <taxon>Arecoideae</taxon>
        <taxon>Cocoseae</taxon>
        <taxon>Attaleinae</taxon>
        <taxon>Cocos</taxon>
    </lineage>
</organism>
<reference evidence="5" key="2">
    <citation type="submission" date="2019-07" db="EMBL/GenBank/DDBJ databases">
        <authorList>
            <person name="Yang Y."/>
            <person name="Bocs S."/>
            <person name="Baudouin L."/>
        </authorList>
    </citation>
    <scope>NUCLEOTIDE SEQUENCE</scope>
    <source>
        <tissue evidence="5">Spear leaf of Hainan Tall coconut</tissue>
    </source>
</reference>
<dbReference type="PANTHER" id="PTHR47939:SF13">
    <property type="entry name" value="OS03G0201400 PROTEIN"/>
    <property type="match status" value="1"/>
</dbReference>
<dbReference type="InterPro" id="IPR011990">
    <property type="entry name" value="TPR-like_helical_dom_sf"/>
</dbReference>
<evidence type="ECO:0000256" key="4">
    <source>
        <dbReference type="SAM" id="Coils"/>
    </source>
</evidence>
<dbReference type="PROSITE" id="PS51375">
    <property type="entry name" value="PPR"/>
    <property type="match status" value="9"/>
</dbReference>
<feature type="coiled-coil region" evidence="4">
    <location>
        <begin position="913"/>
        <end position="951"/>
    </location>
</feature>
<evidence type="ECO:0000256" key="1">
    <source>
        <dbReference type="ARBA" id="ARBA00007626"/>
    </source>
</evidence>
<feature type="repeat" description="PPR" evidence="3">
    <location>
        <begin position="651"/>
        <end position="685"/>
    </location>
</feature>
<dbReference type="AlphaFoldDB" id="A0A8K0IR16"/>
<feature type="repeat" description="PPR" evidence="3">
    <location>
        <begin position="201"/>
        <end position="235"/>
    </location>
</feature>
<feature type="repeat" description="PPR" evidence="3">
    <location>
        <begin position="406"/>
        <end position="440"/>
    </location>
</feature>
<reference evidence="5" key="1">
    <citation type="journal article" date="2017" name="Gigascience">
        <title>The genome draft of coconut (Cocos nucifera).</title>
        <authorList>
            <person name="Xiao Y."/>
            <person name="Xu P."/>
            <person name="Fan H."/>
            <person name="Baudouin L."/>
            <person name="Xia W."/>
            <person name="Bocs S."/>
            <person name="Xu J."/>
            <person name="Li Q."/>
            <person name="Guo A."/>
            <person name="Zhou L."/>
            <person name="Li J."/>
            <person name="Wu Y."/>
            <person name="Ma Z."/>
            <person name="Armero A."/>
            <person name="Issali A.E."/>
            <person name="Liu N."/>
            <person name="Peng M."/>
            <person name="Yang Y."/>
        </authorList>
    </citation>
    <scope>NUCLEOTIDE SEQUENCE</scope>
    <source>
        <tissue evidence="5">Spear leaf of Hainan Tall coconut</tissue>
    </source>
</reference>
<dbReference type="SUPFAM" id="SSF48452">
    <property type="entry name" value="TPR-like"/>
    <property type="match status" value="1"/>
</dbReference>
<dbReference type="NCBIfam" id="TIGR00756">
    <property type="entry name" value="PPR"/>
    <property type="match status" value="8"/>
</dbReference>
<feature type="repeat" description="PPR" evidence="3">
    <location>
        <begin position="165"/>
        <end position="200"/>
    </location>
</feature>
<dbReference type="Pfam" id="PF01535">
    <property type="entry name" value="PPR"/>
    <property type="match status" value="4"/>
</dbReference>
<comment type="similarity">
    <text evidence="1">Belongs to the PPR family. P subfamily.</text>
</comment>
<evidence type="ECO:0000313" key="5">
    <source>
        <dbReference type="EMBL" id="KAG1365026.1"/>
    </source>
</evidence>
<dbReference type="SUPFAM" id="SSF81901">
    <property type="entry name" value="HCP-like"/>
    <property type="match status" value="1"/>
</dbReference>
<dbReference type="OrthoDB" id="185373at2759"/>